<name>A0A9P5TUQ3_9AGAR</name>
<sequence length="113" mass="12914">MQQLLHANDLAAGSLPMQRDLNDMNRTEEGVRRRGQLVRDSLHFNTGSFCMLLPQLQCRYLYLEVEVVCLKPGCSRKHYAESDMKLPETMTRDIFMRAVAVATVSSLSHQNTQ</sequence>
<proteinExistence type="predicted"/>
<dbReference type="AlphaFoldDB" id="A0A9P5TUQ3"/>
<gene>
    <name evidence="1" type="ORF">BDP27DRAFT_1027563</name>
</gene>
<accession>A0A9P5TUQ3</accession>
<protein>
    <submittedName>
        <fullName evidence="1">Uncharacterized protein</fullName>
    </submittedName>
</protein>
<evidence type="ECO:0000313" key="2">
    <source>
        <dbReference type="Proteomes" id="UP000772434"/>
    </source>
</evidence>
<reference evidence="1" key="1">
    <citation type="submission" date="2020-11" db="EMBL/GenBank/DDBJ databases">
        <authorList>
            <consortium name="DOE Joint Genome Institute"/>
            <person name="Ahrendt S."/>
            <person name="Riley R."/>
            <person name="Andreopoulos W."/>
            <person name="Labutti K."/>
            <person name="Pangilinan J."/>
            <person name="Ruiz-Duenas F.J."/>
            <person name="Barrasa J.M."/>
            <person name="Sanchez-Garcia M."/>
            <person name="Camarero S."/>
            <person name="Miyauchi S."/>
            <person name="Serrano A."/>
            <person name="Linde D."/>
            <person name="Babiker R."/>
            <person name="Drula E."/>
            <person name="Ayuso-Fernandez I."/>
            <person name="Pacheco R."/>
            <person name="Padilla G."/>
            <person name="Ferreira P."/>
            <person name="Barriuso J."/>
            <person name="Kellner H."/>
            <person name="Castanera R."/>
            <person name="Alfaro M."/>
            <person name="Ramirez L."/>
            <person name="Pisabarro A.G."/>
            <person name="Kuo A."/>
            <person name="Tritt A."/>
            <person name="Lipzen A."/>
            <person name="He G."/>
            <person name="Yan M."/>
            <person name="Ng V."/>
            <person name="Cullen D."/>
            <person name="Martin F."/>
            <person name="Rosso M.-N."/>
            <person name="Henrissat B."/>
            <person name="Hibbett D."/>
            <person name="Martinez A.T."/>
            <person name="Grigoriev I.V."/>
        </authorList>
    </citation>
    <scope>NUCLEOTIDE SEQUENCE</scope>
    <source>
        <strain evidence="1">AH 40177</strain>
    </source>
</reference>
<evidence type="ECO:0000313" key="1">
    <source>
        <dbReference type="EMBL" id="KAF9024799.1"/>
    </source>
</evidence>
<dbReference type="Proteomes" id="UP000772434">
    <property type="component" value="Unassembled WGS sequence"/>
</dbReference>
<dbReference type="EMBL" id="JADNRY010000895">
    <property type="protein sequence ID" value="KAF9024799.1"/>
    <property type="molecule type" value="Genomic_DNA"/>
</dbReference>
<keyword evidence="2" id="KW-1185">Reference proteome</keyword>
<organism evidence="1 2">
    <name type="scientific">Rhodocollybia butyracea</name>
    <dbReference type="NCBI Taxonomy" id="206335"/>
    <lineage>
        <taxon>Eukaryota</taxon>
        <taxon>Fungi</taxon>
        <taxon>Dikarya</taxon>
        <taxon>Basidiomycota</taxon>
        <taxon>Agaricomycotina</taxon>
        <taxon>Agaricomycetes</taxon>
        <taxon>Agaricomycetidae</taxon>
        <taxon>Agaricales</taxon>
        <taxon>Marasmiineae</taxon>
        <taxon>Omphalotaceae</taxon>
        <taxon>Rhodocollybia</taxon>
    </lineage>
</organism>
<comment type="caution">
    <text evidence="1">The sequence shown here is derived from an EMBL/GenBank/DDBJ whole genome shotgun (WGS) entry which is preliminary data.</text>
</comment>